<organism evidence="3 4">
    <name type="scientific">Candidatus Tagabacteria bacterium CG03_land_8_20_14_0_80_41_22</name>
    <dbReference type="NCBI Taxonomy" id="1975020"/>
    <lineage>
        <taxon>Bacteria</taxon>
        <taxon>Candidatus Tagaibacteriota</taxon>
    </lineage>
</organism>
<feature type="chain" id="PRO_5014895660" description="TrbC/VirB2 family protein" evidence="2">
    <location>
        <begin position="20"/>
        <end position="111"/>
    </location>
</feature>
<keyword evidence="1" id="KW-1133">Transmembrane helix</keyword>
<accession>A0A2M7B9B3</accession>
<evidence type="ECO:0000256" key="1">
    <source>
        <dbReference type="SAM" id="Phobius"/>
    </source>
</evidence>
<gene>
    <name evidence="3" type="ORF">COS58_01035</name>
</gene>
<keyword evidence="2" id="KW-0732">Signal</keyword>
<feature type="signal peptide" evidence="2">
    <location>
        <begin position="1"/>
        <end position="19"/>
    </location>
</feature>
<evidence type="ECO:0000313" key="3">
    <source>
        <dbReference type="EMBL" id="PIU99670.1"/>
    </source>
</evidence>
<proteinExistence type="predicted"/>
<protein>
    <recommendedName>
        <fullName evidence="5">TrbC/VirB2 family protein</fullName>
    </recommendedName>
</protein>
<comment type="caution">
    <text evidence="3">The sequence shown here is derived from an EMBL/GenBank/DDBJ whole genome shotgun (WGS) entry which is preliminary data.</text>
</comment>
<keyword evidence="1" id="KW-0812">Transmembrane</keyword>
<evidence type="ECO:0008006" key="5">
    <source>
        <dbReference type="Google" id="ProtNLM"/>
    </source>
</evidence>
<evidence type="ECO:0000256" key="2">
    <source>
        <dbReference type="SAM" id="SignalP"/>
    </source>
</evidence>
<reference evidence="4" key="1">
    <citation type="submission" date="2017-09" db="EMBL/GenBank/DDBJ databases">
        <title>Depth-based differentiation of microbial function through sediment-hosted aquifers and enrichment of novel symbionts in the deep terrestrial subsurface.</title>
        <authorList>
            <person name="Probst A.J."/>
            <person name="Ladd B."/>
            <person name="Jarett J.K."/>
            <person name="Geller-Mcgrath D.E."/>
            <person name="Sieber C.M.K."/>
            <person name="Emerson J.B."/>
            <person name="Anantharaman K."/>
            <person name="Thomas B.C."/>
            <person name="Malmstrom R."/>
            <person name="Stieglmeier M."/>
            <person name="Klingl A."/>
            <person name="Woyke T."/>
            <person name="Ryan C.M."/>
            <person name="Banfield J.F."/>
        </authorList>
    </citation>
    <scope>NUCLEOTIDE SEQUENCE [LARGE SCALE GENOMIC DNA]</scope>
</reference>
<keyword evidence="1" id="KW-0472">Membrane</keyword>
<dbReference type="InterPro" id="IPR043993">
    <property type="entry name" value="T4SS_pilin"/>
</dbReference>
<feature type="transmembrane region" description="Helical" evidence="1">
    <location>
        <begin position="35"/>
        <end position="56"/>
    </location>
</feature>
<dbReference type="AlphaFoldDB" id="A0A2M7B9B3"/>
<dbReference type="EMBL" id="PEVG01000013">
    <property type="protein sequence ID" value="PIU99670.1"/>
    <property type="molecule type" value="Genomic_DNA"/>
</dbReference>
<feature type="transmembrane region" description="Helical" evidence="1">
    <location>
        <begin position="68"/>
        <end position="89"/>
    </location>
</feature>
<name>A0A2M7B9B3_9BACT</name>
<dbReference type="Proteomes" id="UP000228561">
    <property type="component" value="Unassembled WGS sequence"/>
</dbReference>
<dbReference type="Pfam" id="PF18895">
    <property type="entry name" value="T4SS_pilin"/>
    <property type="match status" value="1"/>
</dbReference>
<sequence>MKKVLIASLAFAMPLMALAAKLNEIINTVRDLVNSIIPLFMVIAVAVFLWGIVKYITAAGDETKAKEARGYIIYGLIGVFVMVAFWGIIQVVASTFGIGVGGTVAPPTWNP</sequence>
<evidence type="ECO:0000313" key="4">
    <source>
        <dbReference type="Proteomes" id="UP000228561"/>
    </source>
</evidence>